<proteinExistence type="predicted"/>
<comment type="caution">
    <text evidence="1">The sequence shown here is derived from an EMBL/GenBank/DDBJ whole genome shotgun (WGS) entry which is preliminary data.</text>
</comment>
<keyword evidence="2" id="KW-1185">Reference proteome</keyword>
<gene>
    <name evidence="1" type="ORF">DUI87_17238</name>
</gene>
<dbReference type="AlphaFoldDB" id="A0A3M0JXZ9"/>
<dbReference type="EMBL" id="QRBI01000121">
    <property type="protein sequence ID" value="RMC05695.1"/>
    <property type="molecule type" value="Genomic_DNA"/>
</dbReference>
<evidence type="ECO:0000313" key="2">
    <source>
        <dbReference type="Proteomes" id="UP000269221"/>
    </source>
</evidence>
<evidence type="ECO:0000313" key="1">
    <source>
        <dbReference type="EMBL" id="RMC05695.1"/>
    </source>
</evidence>
<sequence length="79" mass="8679">MPRSLGSSLWLCTQADTCRAKVFVVFLMLSPATMASTKGLSEDERTKSTLDRKERVATVDVETFCVCFGAAICKPEIET</sequence>
<accession>A0A3M0JXZ9</accession>
<organism evidence="1 2">
    <name type="scientific">Hirundo rustica rustica</name>
    <dbReference type="NCBI Taxonomy" id="333673"/>
    <lineage>
        <taxon>Eukaryota</taxon>
        <taxon>Metazoa</taxon>
        <taxon>Chordata</taxon>
        <taxon>Craniata</taxon>
        <taxon>Vertebrata</taxon>
        <taxon>Euteleostomi</taxon>
        <taxon>Archelosauria</taxon>
        <taxon>Archosauria</taxon>
        <taxon>Dinosauria</taxon>
        <taxon>Saurischia</taxon>
        <taxon>Theropoda</taxon>
        <taxon>Coelurosauria</taxon>
        <taxon>Aves</taxon>
        <taxon>Neognathae</taxon>
        <taxon>Neoaves</taxon>
        <taxon>Telluraves</taxon>
        <taxon>Australaves</taxon>
        <taxon>Passeriformes</taxon>
        <taxon>Sylvioidea</taxon>
        <taxon>Hirundinidae</taxon>
        <taxon>Hirundo</taxon>
    </lineage>
</organism>
<reference evidence="1 2" key="1">
    <citation type="submission" date="2018-07" db="EMBL/GenBank/DDBJ databases">
        <title>A high quality draft genome assembly of the barn swallow (H. rustica rustica).</title>
        <authorList>
            <person name="Formenti G."/>
            <person name="Chiara M."/>
            <person name="Poveda L."/>
            <person name="Francoijs K.-J."/>
            <person name="Bonisoli-Alquati A."/>
            <person name="Canova L."/>
            <person name="Gianfranceschi L."/>
            <person name="Horner D.S."/>
            <person name="Saino N."/>
        </authorList>
    </citation>
    <scope>NUCLEOTIDE SEQUENCE [LARGE SCALE GENOMIC DNA]</scope>
    <source>
        <strain evidence="1">Chelidonia</strain>
        <tissue evidence="1">Blood</tissue>
    </source>
</reference>
<name>A0A3M0JXZ9_HIRRU</name>
<dbReference type="Proteomes" id="UP000269221">
    <property type="component" value="Unassembled WGS sequence"/>
</dbReference>
<protein>
    <submittedName>
        <fullName evidence="1">Uncharacterized protein</fullName>
    </submittedName>
</protein>